<dbReference type="InterPro" id="IPR000594">
    <property type="entry name" value="ThiF_NAD_FAD-bd"/>
</dbReference>
<evidence type="ECO:0000313" key="3">
    <source>
        <dbReference type="Proteomes" id="UP000887575"/>
    </source>
</evidence>
<dbReference type="PANTHER" id="PTHR10953">
    <property type="entry name" value="UBIQUITIN-ACTIVATING ENZYME E1"/>
    <property type="match status" value="1"/>
</dbReference>
<evidence type="ECO:0000259" key="2">
    <source>
        <dbReference type="Pfam" id="PF00899"/>
    </source>
</evidence>
<dbReference type="SUPFAM" id="SSF69572">
    <property type="entry name" value="Activating enzymes of the ubiquitin-like proteins"/>
    <property type="match status" value="1"/>
</dbReference>
<comment type="similarity">
    <text evidence="1">Belongs to the ubiquitin-activating E1 family.</text>
</comment>
<dbReference type="GO" id="GO:0019948">
    <property type="term" value="F:SUMO activating enzyme activity"/>
    <property type="evidence" value="ECO:0007669"/>
    <property type="project" value="TreeGrafter"/>
</dbReference>
<organism evidence="3 4">
    <name type="scientific">Mesorhabditis belari</name>
    <dbReference type="NCBI Taxonomy" id="2138241"/>
    <lineage>
        <taxon>Eukaryota</taxon>
        <taxon>Metazoa</taxon>
        <taxon>Ecdysozoa</taxon>
        <taxon>Nematoda</taxon>
        <taxon>Chromadorea</taxon>
        <taxon>Rhabditida</taxon>
        <taxon>Rhabditina</taxon>
        <taxon>Rhabditomorpha</taxon>
        <taxon>Rhabditoidea</taxon>
        <taxon>Rhabditidae</taxon>
        <taxon>Mesorhabditinae</taxon>
        <taxon>Mesorhabditis</taxon>
    </lineage>
</organism>
<accession>A0AAF3EWJ1</accession>
<proteinExistence type="inferred from homology"/>
<dbReference type="GO" id="GO:0005737">
    <property type="term" value="C:cytoplasm"/>
    <property type="evidence" value="ECO:0007669"/>
    <property type="project" value="TreeGrafter"/>
</dbReference>
<dbReference type="Gene3D" id="3.40.50.720">
    <property type="entry name" value="NAD(P)-binding Rossmann-like Domain"/>
    <property type="match status" value="1"/>
</dbReference>
<feature type="domain" description="THIF-type NAD/FAD binding fold" evidence="2">
    <location>
        <begin position="31"/>
        <end position="337"/>
    </location>
</feature>
<keyword evidence="3" id="KW-1185">Reference proteome</keyword>
<sequence>MSTSGVYSPSNVLLENKRIEEEISAQEREIYDRQIRLWGMEAQNKLRNSTALLVGLTGLGAEVAKNLMLAGLRSITLMDDRIATPEDKMANFLLPDENFVGMNLAEGSADRAKELNPMVELNTITDGLKQRGKETWSKFDIVILIDQPFEEARRVDAECRELKVRFAAGSVFGGAGFAFFDFNNHDFLFKIKAPQFGTGDIDAPIVDNMTTIEDDRFEKQKVSYPSLQDFFSVDWTGKKYIRKVVRYLPQVYYPIKACLHGSDQGGFADTQSLREAWKAEVERNGQDCARFTYEEEDFEYFLGPQMSPVCAIVGGVIGQEAIKALSENELPLKNSFFYSAFDTVGVVCNLPPP</sequence>
<name>A0AAF3EWJ1_9BILA</name>
<reference evidence="4" key="1">
    <citation type="submission" date="2024-02" db="UniProtKB">
        <authorList>
            <consortium name="WormBaseParasite"/>
        </authorList>
    </citation>
    <scope>IDENTIFICATION</scope>
</reference>
<evidence type="ECO:0000313" key="4">
    <source>
        <dbReference type="WBParaSite" id="MBELARI_LOCUS18535"/>
    </source>
</evidence>
<dbReference type="GO" id="GO:0031510">
    <property type="term" value="C:SUMO activating enzyme complex"/>
    <property type="evidence" value="ECO:0007669"/>
    <property type="project" value="TreeGrafter"/>
</dbReference>
<dbReference type="InterPro" id="IPR045886">
    <property type="entry name" value="ThiF/MoeB/HesA"/>
</dbReference>
<dbReference type="WBParaSite" id="MBELARI_LOCUS18535">
    <property type="protein sequence ID" value="MBELARI_LOCUS18535"/>
    <property type="gene ID" value="MBELARI_LOCUS18535"/>
</dbReference>
<dbReference type="PANTHER" id="PTHR10953:SF162">
    <property type="entry name" value="SUMO-ACTIVATING ENZYME SUBUNIT 1"/>
    <property type="match status" value="1"/>
</dbReference>
<dbReference type="AlphaFoldDB" id="A0AAF3EWJ1"/>
<dbReference type="GO" id="GO:0016925">
    <property type="term" value="P:protein sumoylation"/>
    <property type="evidence" value="ECO:0007669"/>
    <property type="project" value="TreeGrafter"/>
</dbReference>
<protein>
    <submittedName>
        <fullName evidence="4">THIF-type NAD/FAD binding fold domain-containing protein</fullName>
    </submittedName>
</protein>
<dbReference type="InterPro" id="IPR035985">
    <property type="entry name" value="Ubiquitin-activating_enz"/>
</dbReference>
<evidence type="ECO:0000256" key="1">
    <source>
        <dbReference type="ARBA" id="ARBA00005673"/>
    </source>
</evidence>
<dbReference type="Proteomes" id="UP000887575">
    <property type="component" value="Unassembled WGS sequence"/>
</dbReference>
<dbReference type="Pfam" id="PF00899">
    <property type="entry name" value="ThiF"/>
    <property type="match status" value="1"/>
</dbReference>